<proteinExistence type="predicted"/>
<feature type="transmembrane region" description="Helical" evidence="1">
    <location>
        <begin position="20"/>
        <end position="42"/>
    </location>
</feature>
<organism evidence="2">
    <name type="scientific">Solanum chacoense</name>
    <name type="common">Chaco potato</name>
    <dbReference type="NCBI Taxonomy" id="4108"/>
    <lineage>
        <taxon>Eukaryota</taxon>
        <taxon>Viridiplantae</taxon>
        <taxon>Streptophyta</taxon>
        <taxon>Embryophyta</taxon>
        <taxon>Tracheophyta</taxon>
        <taxon>Spermatophyta</taxon>
        <taxon>Magnoliopsida</taxon>
        <taxon>eudicotyledons</taxon>
        <taxon>Gunneridae</taxon>
        <taxon>Pentapetalae</taxon>
        <taxon>asterids</taxon>
        <taxon>lamiids</taxon>
        <taxon>Solanales</taxon>
        <taxon>Solanaceae</taxon>
        <taxon>Solanoideae</taxon>
        <taxon>Solaneae</taxon>
        <taxon>Solanum</taxon>
    </lineage>
</organism>
<keyword evidence="1" id="KW-0812">Transmembrane</keyword>
<evidence type="ECO:0000256" key="1">
    <source>
        <dbReference type="SAM" id="Phobius"/>
    </source>
</evidence>
<keyword evidence="1" id="KW-0472">Membrane</keyword>
<evidence type="ECO:0000313" key="2">
    <source>
        <dbReference type="EMBL" id="JAP15584.1"/>
    </source>
</evidence>
<reference evidence="2" key="1">
    <citation type="submission" date="2015-12" db="EMBL/GenBank/DDBJ databases">
        <title>Gene expression during late stages of embryo sac development: a critical building block for successful pollen-pistil interactions.</title>
        <authorList>
            <person name="Liu Y."/>
            <person name="Joly V."/>
            <person name="Sabar M."/>
            <person name="Matton D.P."/>
        </authorList>
    </citation>
    <scope>NUCLEOTIDE SEQUENCE</scope>
</reference>
<keyword evidence="1" id="KW-1133">Transmembrane helix</keyword>
<sequence>MFYLSLVFNMFFLKSDSIGIHSILSGPHLMTPDMLLLMIFYLTRGHSKTTFLPSQGNNKAPYIAYTPRSPDPT</sequence>
<name>A0A0V0H6Y2_SOLCH</name>
<accession>A0A0V0H6Y2</accession>
<protein>
    <submittedName>
        <fullName evidence="2">Putative ovule protein</fullName>
    </submittedName>
</protein>
<dbReference type="EMBL" id="GEDG01024965">
    <property type="protein sequence ID" value="JAP15584.1"/>
    <property type="molecule type" value="Transcribed_RNA"/>
</dbReference>
<dbReference type="AlphaFoldDB" id="A0A0V0H6Y2"/>